<dbReference type="SUPFAM" id="SSF52096">
    <property type="entry name" value="ClpP/crotonase"/>
    <property type="match status" value="1"/>
</dbReference>
<dbReference type="PROSITE" id="PS00166">
    <property type="entry name" value="ENOYL_COA_HYDRATASE"/>
    <property type="match status" value="1"/>
</dbReference>
<dbReference type="InterPro" id="IPR029045">
    <property type="entry name" value="ClpP/crotonase-like_dom_sf"/>
</dbReference>
<reference evidence="7" key="1">
    <citation type="journal article" date="2019" name="Int. J. Syst. Evol. Microbiol.">
        <title>The Global Catalogue of Microorganisms (GCM) 10K type strain sequencing project: providing services to taxonomists for standard genome sequencing and annotation.</title>
        <authorList>
            <consortium name="The Broad Institute Genomics Platform"/>
            <consortium name="The Broad Institute Genome Sequencing Center for Infectious Disease"/>
            <person name="Wu L."/>
            <person name="Ma J."/>
        </authorList>
    </citation>
    <scope>NUCLEOTIDE SEQUENCE [LARGE SCALE GENOMIC DNA]</scope>
    <source>
        <strain evidence="7">JCM 12398</strain>
    </source>
</reference>
<comment type="similarity">
    <text evidence="1 5">Belongs to the enoyl-CoA hydratase/isomerase family.</text>
</comment>
<name>A0ABP4JGS7_9MICO</name>
<dbReference type="Gene3D" id="1.10.12.10">
    <property type="entry name" value="Lyase 2-enoyl-coa Hydratase, Chain A, domain 2"/>
    <property type="match status" value="1"/>
</dbReference>
<dbReference type="Pfam" id="PF00378">
    <property type="entry name" value="ECH_1"/>
    <property type="match status" value="1"/>
</dbReference>
<protein>
    <recommendedName>
        <fullName evidence="8">Enoyl-CoA hydratase</fullName>
    </recommendedName>
</protein>
<keyword evidence="2" id="KW-0456">Lyase</keyword>
<evidence type="ECO:0000256" key="3">
    <source>
        <dbReference type="ARBA" id="ARBA00023709"/>
    </source>
</evidence>
<evidence type="ECO:0000256" key="5">
    <source>
        <dbReference type="RuleBase" id="RU003707"/>
    </source>
</evidence>
<dbReference type="Proteomes" id="UP001501266">
    <property type="component" value="Unassembled WGS sequence"/>
</dbReference>
<evidence type="ECO:0000313" key="7">
    <source>
        <dbReference type="Proteomes" id="UP001501266"/>
    </source>
</evidence>
<dbReference type="Gene3D" id="3.90.226.10">
    <property type="entry name" value="2-enoyl-CoA Hydratase, Chain A, domain 1"/>
    <property type="match status" value="1"/>
</dbReference>
<proteinExistence type="inferred from homology"/>
<evidence type="ECO:0000256" key="4">
    <source>
        <dbReference type="ARBA" id="ARBA00023717"/>
    </source>
</evidence>
<evidence type="ECO:0000256" key="2">
    <source>
        <dbReference type="ARBA" id="ARBA00023239"/>
    </source>
</evidence>
<dbReference type="InterPro" id="IPR018376">
    <property type="entry name" value="Enoyl-CoA_hyd/isom_CS"/>
</dbReference>
<dbReference type="PANTHER" id="PTHR11941">
    <property type="entry name" value="ENOYL-COA HYDRATASE-RELATED"/>
    <property type="match status" value="1"/>
</dbReference>
<organism evidence="6 7">
    <name type="scientific">Agrococcus citreus</name>
    <dbReference type="NCBI Taxonomy" id="84643"/>
    <lineage>
        <taxon>Bacteria</taxon>
        <taxon>Bacillati</taxon>
        <taxon>Actinomycetota</taxon>
        <taxon>Actinomycetes</taxon>
        <taxon>Micrococcales</taxon>
        <taxon>Microbacteriaceae</taxon>
        <taxon>Agrococcus</taxon>
    </lineage>
</organism>
<comment type="catalytic activity">
    <reaction evidence="4">
        <text>a 4-saturated-(3S)-3-hydroxyacyl-CoA = a (3E)-enoyl-CoA + H2O</text>
        <dbReference type="Rhea" id="RHEA:20724"/>
        <dbReference type="ChEBI" id="CHEBI:15377"/>
        <dbReference type="ChEBI" id="CHEBI:58521"/>
        <dbReference type="ChEBI" id="CHEBI:137480"/>
        <dbReference type="EC" id="4.2.1.17"/>
    </reaction>
</comment>
<dbReference type="PANTHER" id="PTHR11941:SF54">
    <property type="entry name" value="ENOYL-COA HYDRATASE, MITOCHONDRIAL"/>
    <property type="match status" value="1"/>
</dbReference>
<accession>A0ABP4JGS7</accession>
<dbReference type="EMBL" id="BAAAKK010000003">
    <property type="protein sequence ID" value="GAA1420842.1"/>
    <property type="molecule type" value="Genomic_DNA"/>
</dbReference>
<evidence type="ECO:0000313" key="6">
    <source>
        <dbReference type="EMBL" id="GAA1420842.1"/>
    </source>
</evidence>
<comment type="catalytic activity">
    <reaction evidence="3">
        <text>a (3S)-3-hydroxyacyl-CoA = a (2E)-enoyl-CoA + H2O</text>
        <dbReference type="Rhea" id="RHEA:16105"/>
        <dbReference type="ChEBI" id="CHEBI:15377"/>
        <dbReference type="ChEBI" id="CHEBI:57318"/>
        <dbReference type="ChEBI" id="CHEBI:58856"/>
        <dbReference type="EC" id="4.2.1.17"/>
    </reaction>
</comment>
<evidence type="ECO:0008006" key="8">
    <source>
        <dbReference type="Google" id="ProtNLM"/>
    </source>
</evidence>
<comment type="caution">
    <text evidence="6">The sequence shown here is derived from an EMBL/GenBank/DDBJ whole genome shotgun (WGS) entry which is preliminary data.</text>
</comment>
<dbReference type="CDD" id="cd06558">
    <property type="entry name" value="crotonase-like"/>
    <property type="match status" value="1"/>
</dbReference>
<evidence type="ECO:0000256" key="1">
    <source>
        <dbReference type="ARBA" id="ARBA00005254"/>
    </source>
</evidence>
<dbReference type="InterPro" id="IPR001753">
    <property type="entry name" value="Enoyl-CoA_hydra/iso"/>
</dbReference>
<dbReference type="InterPro" id="IPR014748">
    <property type="entry name" value="Enoyl-CoA_hydra_C"/>
</dbReference>
<keyword evidence="7" id="KW-1185">Reference proteome</keyword>
<gene>
    <name evidence="6" type="ORF">GCM10009640_10720</name>
</gene>
<sequence length="188" mass="19839">MASKSAAEMRADDHFGEWLRFASVRKPVIAAVSGYALGGGLELALMCDIILAADSATFGFPEVSLGVIPGIGGTQRLVRAVGYPKAAEIILTGRRIGADEAERAGLVSRVVPADRLLDEAKELAAGIAAKPLTALVAAKTAMDAALELPLAEGLSLETEQFTALFDTADQQEGMAAFSEKREPRFQHR</sequence>